<dbReference type="EMBL" id="BAFH01000003">
    <property type="protein sequence ID" value="GAB62126.1"/>
    <property type="molecule type" value="Genomic_DNA"/>
</dbReference>
<evidence type="ECO:0000256" key="1">
    <source>
        <dbReference type="ARBA" id="ARBA00034120"/>
    </source>
</evidence>
<dbReference type="Pfam" id="PF00078">
    <property type="entry name" value="RVT_1"/>
    <property type="match status" value="1"/>
</dbReference>
<dbReference type="InterPro" id="IPR013597">
    <property type="entry name" value="Mat_intron_G2"/>
</dbReference>
<dbReference type="InterPro" id="IPR030931">
    <property type="entry name" value="Group_II_RT_mat"/>
</dbReference>
<dbReference type="GO" id="GO:0003964">
    <property type="term" value="F:RNA-directed DNA polymerase activity"/>
    <property type="evidence" value="ECO:0007669"/>
    <property type="project" value="UniProtKB-KW"/>
</dbReference>
<gene>
    <name evidence="3" type="ORF">KSU1_C0530</name>
</gene>
<evidence type="ECO:0000259" key="2">
    <source>
        <dbReference type="PROSITE" id="PS50878"/>
    </source>
</evidence>
<dbReference type="PROSITE" id="PS50878">
    <property type="entry name" value="RT_POL"/>
    <property type="match status" value="1"/>
</dbReference>
<dbReference type="CDD" id="cd01651">
    <property type="entry name" value="RT_G2_intron"/>
    <property type="match status" value="1"/>
</dbReference>
<reference evidence="3 4" key="1">
    <citation type="journal article" date="2012" name="FEBS Lett.">
        <title>Anammox organism KSU-1 expresses a NirK-type copper-containing nitrite reductase instead of a NirS-type with cytochrome cd1.</title>
        <authorList>
            <person name="Hira D."/>
            <person name="Toh H."/>
            <person name="Migita C.T."/>
            <person name="Okubo H."/>
            <person name="Nishiyama T."/>
            <person name="Hattori M."/>
            <person name="Furukawa K."/>
            <person name="Fujii T."/>
        </authorList>
    </citation>
    <scope>NUCLEOTIDE SEQUENCE [LARGE SCALE GENOMIC DNA]</scope>
</reference>
<sequence>MARKHNLAGAKGHCCVLNLSTEVKQGRMTKASLSLQELRRKIYRKAKAEKHWRFWGLYCHVCKKEVLREAYRLAKANDGAPGIYGKSFEDIGAEGVEGFLEGIGQELLNRTYRPLPNRKVEIPKGNGKTRMLGIPTVKDRVVQGALKLLLEPIFEADFKDCSYGYRPKRHAHQAIDRVTKGILHGLTRVVDVDLSGYFDTIRHHLLLEKLARRVQDDDIMHLVKLILKANGKKGVPQGGIISPLLSNLYLNEVDEMMERAREVTRRNGYYNLEYIRSADDMVILIHGHPKENWLLQKVQKRLKEELDTLQVQMNREKTKVVNLKEGGCFSFLGFDFRLTRNREGKAYVSKTPRKKKRQEIGKKVKAALKANWNKPFREVIQTVNAIVRGWVNYFRIGNSTSTFNKVRNYLEMKVRRFVMRRKKLKGFGWKMWSREEIYGKWGLFNDYQIRYVPLKANPSR</sequence>
<comment type="caution">
    <text evidence="3">The sequence shown here is derived from an EMBL/GenBank/DDBJ whole genome shotgun (WGS) entry which is preliminary data.</text>
</comment>
<dbReference type="AlphaFoldDB" id="I3IK81"/>
<keyword evidence="3" id="KW-0695">RNA-directed DNA polymerase</keyword>
<comment type="similarity">
    <text evidence="1">Belongs to the bacterial reverse transcriptase family.</text>
</comment>
<evidence type="ECO:0000313" key="4">
    <source>
        <dbReference type="Proteomes" id="UP000002985"/>
    </source>
</evidence>
<dbReference type="PANTHER" id="PTHR34047">
    <property type="entry name" value="NUCLEAR INTRON MATURASE 1, MITOCHONDRIAL-RELATED"/>
    <property type="match status" value="1"/>
</dbReference>
<organism evidence="3 4">
    <name type="scientific">Candidatus Jettenia caeni</name>
    <dbReference type="NCBI Taxonomy" id="247490"/>
    <lineage>
        <taxon>Bacteria</taxon>
        <taxon>Pseudomonadati</taxon>
        <taxon>Planctomycetota</taxon>
        <taxon>Candidatus Brocadiia</taxon>
        <taxon>Candidatus Brocadiales</taxon>
        <taxon>Candidatus Brocadiaceae</taxon>
        <taxon>Candidatus Jettenia</taxon>
    </lineage>
</organism>
<evidence type="ECO:0000313" key="3">
    <source>
        <dbReference type="EMBL" id="GAB62126.1"/>
    </source>
</evidence>
<keyword evidence="4" id="KW-1185">Reference proteome</keyword>
<dbReference type="Pfam" id="PF08388">
    <property type="entry name" value="GIIM"/>
    <property type="match status" value="1"/>
</dbReference>
<dbReference type="NCBIfam" id="TIGR04416">
    <property type="entry name" value="group_II_RT_mat"/>
    <property type="match status" value="1"/>
</dbReference>
<dbReference type="InterPro" id="IPR051083">
    <property type="entry name" value="GrpII_Intron_Splice-Mob/Def"/>
</dbReference>
<dbReference type="eggNOG" id="COG3344">
    <property type="taxonomic scope" value="Bacteria"/>
</dbReference>
<keyword evidence="3" id="KW-0808">Transferase</keyword>
<dbReference type="InterPro" id="IPR043502">
    <property type="entry name" value="DNA/RNA_pol_sf"/>
</dbReference>
<dbReference type="PANTHER" id="PTHR34047:SF8">
    <property type="entry name" value="PROTEIN YKFC"/>
    <property type="match status" value="1"/>
</dbReference>
<dbReference type="STRING" id="247490.KSU1_C0530"/>
<proteinExistence type="inferred from homology"/>
<name>I3IK81_9BACT</name>
<dbReference type="Proteomes" id="UP000002985">
    <property type="component" value="Unassembled WGS sequence"/>
</dbReference>
<dbReference type="InterPro" id="IPR000477">
    <property type="entry name" value="RT_dom"/>
</dbReference>
<feature type="domain" description="Reverse transcriptase" evidence="2">
    <location>
        <begin position="103"/>
        <end position="336"/>
    </location>
</feature>
<accession>I3IK81</accession>
<protein>
    <submittedName>
        <fullName evidence="3">RNA-directed DNA polymerase</fullName>
    </submittedName>
</protein>
<keyword evidence="3" id="KW-0548">Nucleotidyltransferase</keyword>
<dbReference type="SUPFAM" id="SSF56672">
    <property type="entry name" value="DNA/RNA polymerases"/>
    <property type="match status" value="1"/>
</dbReference>